<evidence type="ECO:0000313" key="5">
    <source>
        <dbReference type="EMBL" id="AOR80514.1"/>
    </source>
</evidence>
<dbReference type="PANTHER" id="PTHR43884">
    <property type="entry name" value="ACYL-COA DEHYDROGENASE"/>
    <property type="match status" value="1"/>
</dbReference>
<dbReference type="PANTHER" id="PTHR43884:SF20">
    <property type="entry name" value="ACYL-COA DEHYDROGENASE FADE28"/>
    <property type="match status" value="1"/>
</dbReference>
<dbReference type="AlphaFoldDB" id="A0A1D8AEH0"/>
<protein>
    <recommendedName>
        <fullName evidence="4">Acyl-CoA dehydrogenase/oxidase C-terminal domain-containing protein</fullName>
    </recommendedName>
</protein>
<geneLocation type="plasmid" evidence="5 6">
    <name>pSA2</name>
</geneLocation>
<dbReference type="Proteomes" id="UP000094626">
    <property type="component" value="Plasmid pSA2"/>
</dbReference>
<sequence length="309" mass="33201">MDLDLSSDQRMLLSAIEPLLAQHRQLPQPAAPDYVVVGGDLDAALDAAGFYGDADGFDLERADAALLLDQIAQCPFAVPAMASLTVAPALGIALPRPIALAESLDPRVPIRFLAQSRTLLVAQGEQVLALDLEGAEIVPQDTIFAYPFARLASYPADALRPLAGVNAQQLRDGWALGLTFEILGALRAAHALTVDYVKQRHQFKRAIGAFQAVQHRLAEGATHIEALHYLAHRAAIGGDSAEIALATSYAQQHVPQIVYDCHQFHGAMGLTLEYVLHHWTYKLKALAGELGGASVQGRRAAQLQWSEAA</sequence>
<dbReference type="Pfam" id="PF00441">
    <property type="entry name" value="Acyl-CoA_dh_1"/>
    <property type="match status" value="1"/>
</dbReference>
<dbReference type="KEGG" id="nre:BES08_27055"/>
<dbReference type="OrthoDB" id="2450120at2"/>
<evidence type="ECO:0000256" key="3">
    <source>
        <dbReference type="ARBA" id="ARBA00023002"/>
    </source>
</evidence>
<gene>
    <name evidence="5" type="ORF">BES08_27055</name>
</gene>
<keyword evidence="6" id="KW-1185">Reference proteome</keyword>
<evidence type="ECO:0000259" key="4">
    <source>
        <dbReference type="Pfam" id="PF00441"/>
    </source>
</evidence>
<organism evidence="5 6">
    <name type="scientific">Novosphingobium resinovorum</name>
    <dbReference type="NCBI Taxonomy" id="158500"/>
    <lineage>
        <taxon>Bacteria</taxon>
        <taxon>Pseudomonadati</taxon>
        <taxon>Pseudomonadota</taxon>
        <taxon>Alphaproteobacteria</taxon>
        <taxon>Sphingomonadales</taxon>
        <taxon>Sphingomonadaceae</taxon>
        <taxon>Novosphingobium</taxon>
    </lineage>
</organism>
<evidence type="ECO:0000313" key="6">
    <source>
        <dbReference type="Proteomes" id="UP000094626"/>
    </source>
</evidence>
<keyword evidence="3" id="KW-0560">Oxidoreductase</keyword>
<dbReference type="EMBL" id="CP017077">
    <property type="protein sequence ID" value="AOR80514.1"/>
    <property type="molecule type" value="Genomic_DNA"/>
</dbReference>
<dbReference type="GO" id="GO:0003995">
    <property type="term" value="F:acyl-CoA dehydrogenase activity"/>
    <property type="evidence" value="ECO:0007669"/>
    <property type="project" value="TreeGrafter"/>
</dbReference>
<dbReference type="InterPro" id="IPR036250">
    <property type="entry name" value="AcylCo_DH-like_C"/>
</dbReference>
<keyword evidence="1" id="KW-0285">Flavoprotein</keyword>
<dbReference type="Gene3D" id="1.20.140.10">
    <property type="entry name" value="Butyryl-CoA Dehydrogenase, subunit A, domain 3"/>
    <property type="match status" value="1"/>
</dbReference>
<reference evidence="6" key="1">
    <citation type="journal article" date="2017" name="J. Biotechnol.">
        <title>Complete genome sequence of Novosphingobium resinovorum SA1, a versatile xenobiotic-degrading bacterium capable of utilizing sulfanilic acid.</title>
        <authorList>
            <person name="Hegedus B."/>
            <person name="Kos P.B."/>
            <person name="Balint B."/>
            <person name="Maroti G."/>
            <person name="Gan H.M."/>
            <person name="Perei K."/>
            <person name="Rakhely G."/>
        </authorList>
    </citation>
    <scope>NUCLEOTIDE SEQUENCE [LARGE SCALE GENOMIC DNA]</scope>
    <source>
        <strain evidence="6">SA1</strain>
    </source>
</reference>
<dbReference type="SUPFAM" id="SSF47203">
    <property type="entry name" value="Acyl-CoA dehydrogenase C-terminal domain-like"/>
    <property type="match status" value="1"/>
</dbReference>
<dbReference type="RefSeq" id="WP_069709901.1">
    <property type="nucleotide sequence ID" value="NZ_CP017077.1"/>
</dbReference>
<proteinExistence type="predicted"/>
<dbReference type="InterPro" id="IPR009075">
    <property type="entry name" value="AcylCo_DH/oxidase_C"/>
</dbReference>
<keyword evidence="2" id="KW-0274">FAD</keyword>
<keyword evidence="5" id="KW-0614">Plasmid</keyword>
<evidence type="ECO:0000256" key="2">
    <source>
        <dbReference type="ARBA" id="ARBA00022827"/>
    </source>
</evidence>
<feature type="domain" description="Acyl-CoA dehydrogenase/oxidase C-terminal" evidence="4">
    <location>
        <begin position="178"/>
        <end position="287"/>
    </location>
</feature>
<name>A0A1D8AEH0_9SPHN</name>
<evidence type="ECO:0000256" key="1">
    <source>
        <dbReference type="ARBA" id="ARBA00022630"/>
    </source>
</evidence>
<accession>A0A1D8AEH0</accession>